<feature type="region of interest" description="Disordered" evidence="1">
    <location>
        <begin position="195"/>
        <end position="223"/>
    </location>
</feature>
<sequence length="223" mass="25005">MVVQLVLDHSRPHSCKRRLSDDPDETSSSEYEDTDERPMKKAKSSSFAKGSVTPTQPLDEVIVSTPSTGISEDHIFDRKLQLAELIEHTKLLTAMLMTYPRSSDIKGMREDIAMLATVTDKRLASWVSAESDFERDTRQRLASAATPSPNIRGSLGALIDRRKEDSVQRAKEEESTGKRPEADVIRRYLSVNSKLWGNNNSSRKEKTMEDGAVSLARRRVGRA</sequence>
<evidence type="ECO:0000313" key="2">
    <source>
        <dbReference type="EMBL" id="KAL1598674.1"/>
    </source>
</evidence>
<proteinExistence type="predicted"/>
<feature type="region of interest" description="Disordered" evidence="1">
    <location>
        <begin position="1"/>
        <end position="53"/>
    </location>
</feature>
<evidence type="ECO:0000313" key="3">
    <source>
        <dbReference type="Proteomes" id="UP001521785"/>
    </source>
</evidence>
<reference evidence="2 3" key="1">
    <citation type="submission" date="2024-02" db="EMBL/GenBank/DDBJ databases">
        <title>De novo assembly and annotation of 12 fungi associated with fruit tree decline syndrome in Ontario, Canada.</title>
        <authorList>
            <person name="Sulman M."/>
            <person name="Ellouze W."/>
            <person name="Ilyukhin E."/>
        </authorList>
    </citation>
    <scope>NUCLEOTIDE SEQUENCE [LARGE SCALE GENOMIC DNA]</scope>
    <source>
        <strain evidence="2 3">M42-189</strain>
    </source>
</reference>
<organism evidence="2 3">
    <name type="scientific">Paraconiothyrium brasiliense</name>
    <dbReference type="NCBI Taxonomy" id="300254"/>
    <lineage>
        <taxon>Eukaryota</taxon>
        <taxon>Fungi</taxon>
        <taxon>Dikarya</taxon>
        <taxon>Ascomycota</taxon>
        <taxon>Pezizomycotina</taxon>
        <taxon>Dothideomycetes</taxon>
        <taxon>Pleosporomycetidae</taxon>
        <taxon>Pleosporales</taxon>
        <taxon>Massarineae</taxon>
        <taxon>Didymosphaeriaceae</taxon>
        <taxon>Paraconiothyrium</taxon>
    </lineage>
</organism>
<feature type="compositionally biased region" description="Acidic residues" evidence="1">
    <location>
        <begin position="22"/>
        <end position="35"/>
    </location>
</feature>
<accession>A0ABR3R2L7</accession>
<comment type="caution">
    <text evidence="2">The sequence shown here is derived from an EMBL/GenBank/DDBJ whole genome shotgun (WGS) entry which is preliminary data.</text>
</comment>
<name>A0ABR3R2L7_9PLEO</name>
<gene>
    <name evidence="2" type="ORF">SLS60_007814</name>
</gene>
<dbReference type="Proteomes" id="UP001521785">
    <property type="component" value="Unassembled WGS sequence"/>
</dbReference>
<dbReference type="EMBL" id="JAKJXO020000011">
    <property type="protein sequence ID" value="KAL1598674.1"/>
    <property type="molecule type" value="Genomic_DNA"/>
</dbReference>
<protein>
    <submittedName>
        <fullName evidence="2">Uncharacterized protein</fullName>
    </submittedName>
</protein>
<feature type="region of interest" description="Disordered" evidence="1">
    <location>
        <begin position="163"/>
        <end position="183"/>
    </location>
</feature>
<evidence type="ECO:0000256" key="1">
    <source>
        <dbReference type="SAM" id="MobiDB-lite"/>
    </source>
</evidence>
<keyword evidence="3" id="KW-1185">Reference proteome</keyword>